<evidence type="ECO:0008006" key="4">
    <source>
        <dbReference type="Google" id="ProtNLM"/>
    </source>
</evidence>
<evidence type="ECO:0000313" key="2">
    <source>
        <dbReference type="EMBL" id="SNT15333.1"/>
    </source>
</evidence>
<feature type="signal peptide" evidence="1">
    <location>
        <begin position="1"/>
        <end position="31"/>
    </location>
</feature>
<gene>
    <name evidence="2" type="ORF">SAMN05421640_2542</name>
</gene>
<dbReference type="AlphaFoldDB" id="A0A239KCD7"/>
<evidence type="ECO:0000313" key="3">
    <source>
        <dbReference type="Proteomes" id="UP000198393"/>
    </source>
</evidence>
<dbReference type="Proteomes" id="UP000198393">
    <property type="component" value="Unassembled WGS sequence"/>
</dbReference>
<proteinExistence type="predicted"/>
<feature type="chain" id="PRO_5012715054" description="Outer membrane protein beta-barrel domain-containing protein" evidence="1">
    <location>
        <begin position="32"/>
        <end position="378"/>
    </location>
</feature>
<keyword evidence="1" id="KW-0732">Signal</keyword>
<organism evidence="2 3">
    <name type="scientific">Ekhidna lutea</name>
    <dbReference type="NCBI Taxonomy" id="447679"/>
    <lineage>
        <taxon>Bacteria</taxon>
        <taxon>Pseudomonadati</taxon>
        <taxon>Bacteroidota</taxon>
        <taxon>Cytophagia</taxon>
        <taxon>Cytophagales</taxon>
        <taxon>Reichenbachiellaceae</taxon>
        <taxon>Ekhidna</taxon>
    </lineage>
</organism>
<protein>
    <recommendedName>
        <fullName evidence="4">Outer membrane protein beta-barrel domain-containing protein</fullName>
    </recommendedName>
</protein>
<sequence length="378" mass="43095">MTSKHKIHTKLKLFFTLFLATLMLPAMTAEAGDPKQDTVIIELNNNSKIVIVTKSRADLAGLENYDINQMIKDLNAQLSDSVEYMEISDGKAYVNDDDEVEIKDWKINDDEVRIKLGGVEVDVDPDDVDDWDEDDWEDRKKVTYEADRVDRTSHHFNIDIGLNNWLDDGEFPDANNSPYSVKPFGSWYVGLNSINRTWVGGPMFLEWGLGINWYNWKLEDADYIIEEGSERIEFNQVPNTISGQKSKLTASYINASVVPMFDFSRGRRKITSIESGGVKIKKYSRKGFRFGVGGYAGYRIGSHTKYVFKDGGNKEKDKERDNFYLENFRYGLRAQVGWKGVELFATYDLNEVFSPNRGPLDVDGNNTKLQAVSFGITL</sequence>
<reference evidence="2 3" key="1">
    <citation type="submission" date="2017-06" db="EMBL/GenBank/DDBJ databases">
        <authorList>
            <person name="Kim H.J."/>
            <person name="Triplett B.A."/>
        </authorList>
    </citation>
    <scope>NUCLEOTIDE SEQUENCE [LARGE SCALE GENOMIC DNA]</scope>
    <source>
        <strain evidence="2 3">DSM 19307</strain>
    </source>
</reference>
<name>A0A239KCD7_EKHLU</name>
<keyword evidence="3" id="KW-1185">Reference proteome</keyword>
<accession>A0A239KCD7</accession>
<dbReference type="EMBL" id="FZPD01000004">
    <property type="protein sequence ID" value="SNT15333.1"/>
    <property type="molecule type" value="Genomic_DNA"/>
</dbReference>
<evidence type="ECO:0000256" key="1">
    <source>
        <dbReference type="SAM" id="SignalP"/>
    </source>
</evidence>